<evidence type="ECO:0000313" key="2">
    <source>
        <dbReference type="Proteomes" id="UP000033411"/>
    </source>
</evidence>
<name>A0A0F5Q3E6_9HYPH</name>
<accession>A0A0F5Q3E6</accession>
<proteinExistence type="predicted"/>
<gene>
    <name evidence="1" type="ORF">WH87_18505</name>
</gene>
<dbReference type="PATRIC" id="fig|1293439.3.peg.3776"/>
<evidence type="ECO:0008006" key="3">
    <source>
        <dbReference type="Google" id="ProtNLM"/>
    </source>
</evidence>
<evidence type="ECO:0000313" key="1">
    <source>
        <dbReference type="EMBL" id="KKC35131.1"/>
    </source>
</evidence>
<dbReference type="Proteomes" id="UP000033411">
    <property type="component" value="Unassembled WGS sequence"/>
</dbReference>
<comment type="caution">
    <text evidence="1">The sequence shown here is derived from an EMBL/GenBank/DDBJ whole genome shotgun (WGS) entry which is preliminary data.</text>
</comment>
<dbReference type="Gene3D" id="3.30.160.150">
    <property type="entry name" value="Lipoprotein like domain"/>
    <property type="match status" value="1"/>
</dbReference>
<protein>
    <recommendedName>
        <fullName evidence="3">Lipoprotein</fullName>
    </recommendedName>
</protein>
<keyword evidence="2" id="KW-1185">Reference proteome</keyword>
<sequence>MAFAGLLLGMGLALGACSFSPVYSGALADQPMLNLAYAKPNSRLEQVIYQELSLRFAASSAETAPLAKVSASRSVTTEARSVTANPGKPRAVTVTATLTITKRDGTQSAPVTITRSATAEYTHSDQIMANNAAVSDAEERAAKAAAESLRLGVLAALSR</sequence>
<dbReference type="STRING" id="1293439.WH87_18505"/>
<dbReference type="EMBL" id="LANJ01000047">
    <property type="protein sequence ID" value="KKC35131.1"/>
    <property type="molecule type" value="Genomic_DNA"/>
</dbReference>
<dbReference type="AlphaFoldDB" id="A0A0F5Q3E6"/>
<reference evidence="1 2" key="1">
    <citation type="submission" date="2015-03" db="EMBL/GenBank/DDBJ databases">
        <authorList>
            <person name="Lepp D."/>
            <person name="Hassan Y.I."/>
            <person name="Li X.-Z."/>
            <person name="Zhou T."/>
        </authorList>
    </citation>
    <scope>NUCLEOTIDE SEQUENCE [LARGE SCALE GENOMIC DNA]</scope>
    <source>
        <strain evidence="1 2">E84</strain>
    </source>
</reference>
<organism evidence="1 2">
    <name type="scientific">Devosia epidermidihirudinis</name>
    <dbReference type="NCBI Taxonomy" id="1293439"/>
    <lineage>
        <taxon>Bacteria</taxon>
        <taxon>Pseudomonadati</taxon>
        <taxon>Pseudomonadota</taxon>
        <taxon>Alphaproteobacteria</taxon>
        <taxon>Hyphomicrobiales</taxon>
        <taxon>Devosiaceae</taxon>
        <taxon>Devosia</taxon>
    </lineage>
</organism>